<comment type="subunit">
    <text evidence="4">Monomer.</text>
</comment>
<keyword evidence="8" id="KW-1185">Reference proteome</keyword>
<comment type="subcellular location">
    <subcellularLocation>
        <location evidence="4">Cytoplasm</location>
    </subcellularLocation>
</comment>
<dbReference type="InterPro" id="IPR052539">
    <property type="entry name" value="MGD_biosynthesis_adapter"/>
</dbReference>
<dbReference type="RefSeq" id="WP_069295653.1">
    <property type="nucleotide sequence ID" value="NZ_MCRI01000009.1"/>
</dbReference>
<dbReference type="InterPro" id="IPR025877">
    <property type="entry name" value="MobA-like_NTP_Trfase"/>
</dbReference>
<comment type="similarity">
    <text evidence="4">Belongs to the MobA family.</text>
</comment>
<keyword evidence="1 4" id="KW-0460">Magnesium</keyword>
<feature type="domain" description="MobA-like NTP transferase" evidence="6">
    <location>
        <begin position="11"/>
        <end position="168"/>
    </location>
</feature>
<dbReference type="Gene3D" id="3.40.50.300">
    <property type="entry name" value="P-loop containing nucleotide triphosphate hydrolases"/>
    <property type="match status" value="1"/>
</dbReference>
<dbReference type="Pfam" id="PF12804">
    <property type="entry name" value="NTP_transf_3"/>
    <property type="match status" value="1"/>
</dbReference>
<reference evidence="7 8" key="1">
    <citation type="submission" date="2016-07" db="EMBL/GenBank/DDBJ databases">
        <title>Draft Genome Sequence of Methylophaga muralis Bur 1.</title>
        <authorList>
            <person name="Vasilenko O.V."/>
            <person name="Doronina N.V."/>
            <person name="Shmareva M.N."/>
            <person name="Tarlachkov S.V."/>
            <person name="Mustakhimov I."/>
            <person name="Trotsenko Y.A."/>
        </authorList>
    </citation>
    <scope>NUCLEOTIDE SEQUENCE [LARGE SCALE GENOMIC DNA]</scope>
    <source>
        <strain evidence="7 8">Bur 1</strain>
    </source>
</reference>
<dbReference type="EC" id="2.7.7.77" evidence="4"/>
<accession>A0A1E3GST3</accession>
<gene>
    <name evidence="7" type="primary">mobB</name>
    <name evidence="4" type="synonym">mobA</name>
    <name evidence="7" type="ORF">A9E74_01146</name>
</gene>
<comment type="function">
    <text evidence="4">Transfers a GMP moiety from GTP to Mo-molybdopterin (Mo-MPT) cofactor (Moco or molybdenum cofactor) to form Mo-molybdopterin guanine dinucleotide (Mo-MGD) cofactor.</text>
</comment>
<dbReference type="EMBL" id="MCRI01000009">
    <property type="protein sequence ID" value="ODN67074.1"/>
    <property type="molecule type" value="Genomic_DNA"/>
</dbReference>
<dbReference type="PANTHER" id="PTHR40072">
    <property type="entry name" value="MOLYBDOPTERIN-GUANINE DINUCLEOTIDE BIOSYNTHESIS ADAPTER PROTEIN-RELATED"/>
    <property type="match status" value="1"/>
</dbReference>
<dbReference type="Gene3D" id="3.90.550.10">
    <property type="entry name" value="Spore Coat Polysaccharide Biosynthesis Protein SpsA, Chain A"/>
    <property type="match status" value="1"/>
</dbReference>
<keyword evidence="4" id="KW-0547">Nucleotide-binding</keyword>
<evidence type="ECO:0000313" key="8">
    <source>
        <dbReference type="Proteomes" id="UP000094379"/>
    </source>
</evidence>
<feature type="binding site" evidence="4">
    <location>
        <position position="103"/>
    </location>
    <ligand>
        <name>Mg(2+)</name>
        <dbReference type="ChEBI" id="CHEBI:18420"/>
    </ligand>
</feature>
<keyword evidence="4" id="KW-0479">Metal-binding</keyword>
<dbReference type="Pfam" id="PF03205">
    <property type="entry name" value="MobB"/>
    <property type="match status" value="1"/>
</dbReference>
<dbReference type="CDD" id="cd02503">
    <property type="entry name" value="MobA"/>
    <property type="match status" value="1"/>
</dbReference>
<dbReference type="InterPro" id="IPR027417">
    <property type="entry name" value="P-loop_NTPase"/>
</dbReference>
<dbReference type="Proteomes" id="UP000094379">
    <property type="component" value="Unassembled WGS sequence"/>
</dbReference>
<feature type="binding site" evidence="4">
    <location>
        <position position="55"/>
    </location>
    <ligand>
        <name>GTP</name>
        <dbReference type="ChEBI" id="CHEBI:37565"/>
    </ligand>
</feature>
<feature type="binding site" evidence="4">
    <location>
        <begin position="14"/>
        <end position="16"/>
    </location>
    <ligand>
        <name>GTP</name>
        <dbReference type="ChEBI" id="CHEBI:37565"/>
    </ligand>
</feature>
<dbReference type="PATRIC" id="fig|291169.3.peg.1150"/>
<dbReference type="FunFam" id="3.40.50.300:FF:000920">
    <property type="entry name" value="Molybdopterin-guanine dinucleotide biosynthesis protein B"/>
    <property type="match status" value="1"/>
</dbReference>
<evidence type="ECO:0000259" key="5">
    <source>
        <dbReference type="Pfam" id="PF03205"/>
    </source>
</evidence>
<name>A0A1E3GST3_9GAMM</name>
<evidence type="ECO:0000256" key="3">
    <source>
        <dbReference type="ARBA" id="ARBA00023150"/>
    </source>
</evidence>
<dbReference type="NCBIfam" id="TIGR00176">
    <property type="entry name" value="mobB"/>
    <property type="match status" value="1"/>
</dbReference>
<dbReference type="GO" id="GO:0005737">
    <property type="term" value="C:cytoplasm"/>
    <property type="evidence" value="ECO:0007669"/>
    <property type="project" value="UniProtKB-SubCell"/>
</dbReference>
<dbReference type="AlphaFoldDB" id="A0A1E3GST3"/>
<keyword evidence="3 4" id="KW-0501">Molybdenum cofactor biosynthesis</keyword>
<protein>
    <recommendedName>
        <fullName evidence="4">Molybdenum cofactor guanylyltransferase</fullName>
        <shortName evidence="4">MoCo guanylyltransferase</shortName>
        <ecNumber evidence="4">2.7.7.77</ecNumber>
    </recommendedName>
    <alternativeName>
        <fullName evidence="4">GTP:molybdopterin guanylyltransferase</fullName>
    </alternativeName>
    <alternativeName>
        <fullName evidence="4">Mo-MPT guanylyltransferase</fullName>
    </alternativeName>
    <alternativeName>
        <fullName evidence="4">Molybdopterin guanylyltransferase</fullName>
    </alternativeName>
    <alternativeName>
        <fullName evidence="4">Molybdopterin-guanine dinucleotide synthase</fullName>
        <shortName evidence="4">MGD synthase</shortName>
    </alternativeName>
</protein>
<dbReference type="GO" id="GO:0005525">
    <property type="term" value="F:GTP binding"/>
    <property type="evidence" value="ECO:0007669"/>
    <property type="project" value="UniProtKB-UniRule"/>
</dbReference>
<evidence type="ECO:0000256" key="1">
    <source>
        <dbReference type="ARBA" id="ARBA00022842"/>
    </source>
</evidence>
<proteinExistence type="inferred from homology"/>
<organism evidence="7 8">
    <name type="scientific">Methylophaga muralis</name>
    <dbReference type="NCBI Taxonomy" id="291169"/>
    <lineage>
        <taxon>Bacteria</taxon>
        <taxon>Pseudomonadati</taxon>
        <taxon>Pseudomonadota</taxon>
        <taxon>Gammaproteobacteria</taxon>
        <taxon>Thiotrichales</taxon>
        <taxon>Piscirickettsiaceae</taxon>
        <taxon>Methylophaga</taxon>
    </lineage>
</organism>
<keyword evidence="2 4" id="KW-0342">GTP-binding</keyword>
<evidence type="ECO:0000256" key="4">
    <source>
        <dbReference type="HAMAP-Rule" id="MF_00316"/>
    </source>
</evidence>
<dbReference type="InterPro" id="IPR004435">
    <property type="entry name" value="MobB_dom"/>
</dbReference>
<feature type="domain" description="Molybdopterin-guanine dinucleotide biosynthesis protein B (MobB)" evidence="5">
    <location>
        <begin position="202"/>
        <end position="337"/>
    </location>
</feature>
<evidence type="ECO:0000256" key="2">
    <source>
        <dbReference type="ARBA" id="ARBA00023134"/>
    </source>
</evidence>
<feature type="binding site" evidence="4">
    <location>
        <position position="27"/>
    </location>
    <ligand>
        <name>GTP</name>
        <dbReference type="ChEBI" id="CHEBI:37565"/>
    </ligand>
</feature>
<comment type="domain">
    <text evidence="4">The N-terminal domain determines nucleotide recognition and specific binding, while the C-terminal domain determines the specific binding to the target protein.</text>
</comment>
<dbReference type="InterPro" id="IPR029044">
    <property type="entry name" value="Nucleotide-diphossugar_trans"/>
</dbReference>
<dbReference type="CDD" id="cd03116">
    <property type="entry name" value="MobB"/>
    <property type="match status" value="1"/>
</dbReference>
<dbReference type="PANTHER" id="PTHR40072:SF1">
    <property type="entry name" value="MOLYBDOPTERIN-GUANINE DINUCLEOTIDE BIOSYNTHESIS ADAPTER PROTEIN"/>
    <property type="match status" value="1"/>
</dbReference>
<evidence type="ECO:0000313" key="7">
    <source>
        <dbReference type="EMBL" id="ODN67074.1"/>
    </source>
</evidence>
<dbReference type="InterPro" id="IPR013482">
    <property type="entry name" value="Molybde_CF_guanTrfase"/>
</dbReference>
<dbReference type="NCBIfam" id="TIGR02665">
    <property type="entry name" value="molyb_mobA"/>
    <property type="match status" value="1"/>
</dbReference>
<dbReference type="SUPFAM" id="SSF53448">
    <property type="entry name" value="Nucleotide-diphospho-sugar transferases"/>
    <property type="match status" value="1"/>
</dbReference>
<dbReference type="STRING" id="291169.A9E74_01146"/>
<comment type="catalytic activity">
    <reaction evidence="4">
        <text>Mo-molybdopterin + GTP + H(+) = Mo-molybdopterin guanine dinucleotide + diphosphate</text>
        <dbReference type="Rhea" id="RHEA:34243"/>
        <dbReference type="ChEBI" id="CHEBI:15378"/>
        <dbReference type="ChEBI" id="CHEBI:33019"/>
        <dbReference type="ChEBI" id="CHEBI:37565"/>
        <dbReference type="ChEBI" id="CHEBI:71302"/>
        <dbReference type="ChEBI" id="CHEBI:71310"/>
        <dbReference type="EC" id="2.7.7.77"/>
    </reaction>
</comment>
<feature type="binding site" evidence="4">
    <location>
        <position position="103"/>
    </location>
    <ligand>
        <name>GTP</name>
        <dbReference type="ChEBI" id="CHEBI:37565"/>
    </ligand>
</feature>
<dbReference type="SUPFAM" id="SSF52540">
    <property type="entry name" value="P-loop containing nucleoside triphosphate hydrolases"/>
    <property type="match status" value="1"/>
</dbReference>
<dbReference type="GO" id="GO:0061603">
    <property type="term" value="F:molybdenum cofactor guanylyltransferase activity"/>
    <property type="evidence" value="ECO:0007669"/>
    <property type="project" value="UniProtKB-EC"/>
</dbReference>
<feature type="binding site" evidence="4">
    <location>
        <position position="73"/>
    </location>
    <ligand>
        <name>GTP</name>
        <dbReference type="ChEBI" id="CHEBI:37565"/>
    </ligand>
</feature>
<dbReference type="GO" id="GO:0006777">
    <property type="term" value="P:Mo-molybdopterin cofactor biosynthetic process"/>
    <property type="evidence" value="ECO:0007669"/>
    <property type="project" value="UniProtKB-KW"/>
</dbReference>
<dbReference type="GO" id="GO:0046872">
    <property type="term" value="F:metal ion binding"/>
    <property type="evidence" value="ECO:0007669"/>
    <property type="project" value="UniProtKB-KW"/>
</dbReference>
<evidence type="ECO:0000259" key="6">
    <source>
        <dbReference type="Pfam" id="PF12804"/>
    </source>
</evidence>
<sequence length="371" mass="41359">MTNFSYPTVTGVILAGGEARRMGGHDKGLIAFANQPLVAHVINHIAPQVEQLLINANRNIERYQQFGYPVIRDSLSDFQGPLAGMLAGMLAAKTDYILTVPCDSPAPSKKLRQRMLECLLLSGKKIAVATDGKRIQPVFALIHCELADDLHKYLAAGERKIDRWFAQHPMIEVDFSDQPESFKNLNHPEDLLTSAYNMPVPMLGIAAYSGTGKTTLLTQLIPRLRESGLNVAVVKHAHHLFDIDQPGKDSYRIREAGASQMLVASRRLLALMQTSDNEQAEPQLTDCLARLDMQKLDLILVEGFKHEAFPKLELHRSNIGKPLIYPNDHNIIAIATDSVLPDQPNIPVLNLNDLDAILQFITTFIRQYHHD</sequence>
<comment type="cofactor">
    <cofactor evidence="4">
        <name>Mg(2+)</name>
        <dbReference type="ChEBI" id="CHEBI:18420"/>
    </cofactor>
</comment>
<keyword evidence="4" id="KW-0963">Cytoplasm</keyword>
<dbReference type="HAMAP" id="MF_00316">
    <property type="entry name" value="MobA"/>
    <property type="match status" value="1"/>
</dbReference>
<comment type="caution">
    <text evidence="7">The sequence shown here is derived from an EMBL/GenBank/DDBJ whole genome shotgun (WGS) entry which is preliminary data.</text>
</comment>
<keyword evidence="4" id="KW-0808">Transferase</keyword>